<feature type="compositionally biased region" description="Polar residues" evidence="14">
    <location>
        <begin position="1"/>
        <end position="20"/>
    </location>
</feature>
<dbReference type="STRING" id="403673.A0A177WK91"/>
<dbReference type="Proteomes" id="UP000077115">
    <property type="component" value="Unassembled WGS sequence"/>
</dbReference>
<evidence type="ECO:0000313" key="16">
    <source>
        <dbReference type="EMBL" id="OAJ39880.1"/>
    </source>
</evidence>
<evidence type="ECO:0000256" key="1">
    <source>
        <dbReference type="ARBA" id="ARBA00007572"/>
    </source>
</evidence>
<keyword evidence="8 12" id="KW-0233">DNA recombination</keyword>
<dbReference type="GO" id="GO:0006281">
    <property type="term" value="P:DNA repair"/>
    <property type="evidence" value="ECO:0007669"/>
    <property type="project" value="UniProtKB-KW"/>
</dbReference>
<dbReference type="GO" id="GO:0006310">
    <property type="term" value="P:DNA recombination"/>
    <property type="evidence" value="ECO:0007669"/>
    <property type="project" value="UniProtKB-KW"/>
</dbReference>
<evidence type="ECO:0000256" key="8">
    <source>
        <dbReference type="ARBA" id="ARBA00023172"/>
    </source>
</evidence>
<evidence type="ECO:0000256" key="14">
    <source>
        <dbReference type="SAM" id="MobiDB-lite"/>
    </source>
</evidence>
<accession>A0A177WK91</accession>
<dbReference type="Gene3D" id="1.10.3260.10">
    <property type="entry name" value="DNA ligase, ATP-dependent, N-terminal domain"/>
    <property type="match status" value="1"/>
</dbReference>
<dbReference type="InterPro" id="IPR012309">
    <property type="entry name" value="DNA_ligase_ATP-dep_C"/>
</dbReference>
<dbReference type="eggNOG" id="KOG0967">
    <property type="taxonomic scope" value="Eukaryota"/>
</dbReference>
<reference evidence="16 17" key="1">
    <citation type="submission" date="2006-10" db="EMBL/GenBank/DDBJ databases">
        <title>The Genome Sequence of Batrachochytrium dendrobatidis JEL423.</title>
        <authorList>
            <consortium name="The Broad Institute Genome Sequencing Platform"/>
            <person name="Birren B."/>
            <person name="Lander E."/>
            <person name="Galagan J."/>
            <person name="Cuomo C."/>
            <person name="Devon K."/>
            <person name="Jaffe D."/>
            <person name="Butler J."/>
            <person name="Alvarez P."/>
            <person name="Gnerre S."/>
            <person name="Grabherr M."/>
            <person name="Kleber M."/>
            <person name="Mauceli E."/>
            <person name="Brockman W."/>
            <person name="Young S."/>
            <person name="LaButti K."/>
            <person name="Sykes S."/>
            <person name="DeCaprio D."/>
            <person name="Crawford M."/>
            <person name="Koehrsen M."/>
            <person name="Engels R."/>
            <person name="Montgomery P."/>
            <person name="Pearson M."/>
            <person name="Howarth C."/>
            <person name="Larson L."/>
            <person name="White J."/>
            <person name="O'Leary S."/>
            <person name="Kodira C."/>
            <person name="Zeng Q."/>
            <person name="Yandava C."/>
            <person name="Alvarado L."/>
            <person name="Longcore J."/>
            <person name="James T."/>
        </authorList>
    </citation>
    <scope>NUCLEOTIDE SEQUENCE [LARGE SCALE GENOMIC DNA]</scope>
    <source>
        <strain evidence="16 17">JEL423</strain>
    </source>
</reference>
<keyword evidence="6 12" id="KW-0227">DNA damage</keyword>
<comment type="catalytic activity">
    <reaction evidence="11 12">
        <text>ATP + (deoxyribonucleotide)n-3'-hydroxyl + 5'-phospho-(deoxyribonucleotide)m = (deoxyribonucleotide)n+m + AMP + diphosphate.</text>
        <dbReference type="EC" id="6.5.1.1"/>
    </reaction>
</comment>
<feature type="domain" description="ATP-dependent DNA ligase family profile" evidence="15">
    <location>
        <begin position="571"/>
        <end position="707"/>
    </location>
</feature>
<dbReference type="FunFam" id="1.10.3260.10:FF:000013">
    <property type="entry name" value="DNA ligase"/>
    <property type="match status" value="1"/>
</dbReference>
<evidence type="ECO:0000313" key="17">
    <source>
        <dbReference type="Proteomes" id="UP000077115"/>
    </source>
</evidence>
<dbReference type="PROSITE" id="PS00333">
    <property type="entry name" value="DNA_LIGASE_A2"/>
    <property type="match status" value="1"/>
</dbReference>
<keyword evidence="2 12" id="KW-0436">Ligase</keyword>
<proteinExistence type="inferred from homology"/>
<dbReference type="GO" id="GO:0051301">
    <property type="term" value="P:cell division"/>
    <property type="evidence" value="ECO:0007669"/>
    <property type="project" value="UniProtKB-KW"/>
</dbReference>
<dbReference type="PROSITE" id="PS50160">
    <property type="entry name" value="DNA_LIGASE_A3"/>
    <property type="match status" value="1"/>
</dbReference>
<dbReference type="InterPro" id="IPR000977">
    <property type="entry name" value="DNA_ligase_ATP-dep"/>
</dbReference>
<dbReference type="InterPro" id="IPR016059">
    <property type="entry name" value="DNA_ligase_ATP-dep_CS"/>
</dbReference>
<evidence type="ECO:0000256" key="4">
    <source>
        <dbReference type="ARBA" id="ARBA00022705"/>
    </source>
</evidence>
<dbReference type="InterPro" id="IPR012308">
    <property type="entry name" value="DNA_ligase_ATP-dep_N"/>
</dbReference>
<dbReference type="CDD" id="cd07969">
    <property type="entry name" value="OBF_DNA_ligase_I"/>
    <property type="match status" value="1"/>
</dbReference>
<dbReference type="EMBL" id="DS022303">
    <property type="protein sequence ID" value="OAJ39880.1"/>
    <property type="molecule type" value="Genomic_DNA"/>
</dbReference>
<dbReference type="FunFam" id="2.40.50.140:FF:000062">
    <property type="entry name" value="DNA ligase"/>
    <property type="match status" value="1"/>
</dbReference>
<dbReference type="NCBIfam" id="TIGR00574">
    <property type="entry name" value="dnl1"/>
    <property type="match status" value="1"/>
</dbReference>
<dbReference type="GO" id="GO:0003910">
    <property type="term" value="F:DNA ligase (ATP) activity"/>
    <property type="evidence" value="ECO:0007669"/>
    <property type="project" value="UniProtKB-EC"/>
</dbReference>
<dbReference type="SUPFAM" id="SSF117018">
    <property type="entry name" value="ATP-dependent DNA ligase DNA-binding domain"/>
    <property type="match status" value="1"/>
</dbReference>
<dbReference type="CDD" id="cd07900">
    <property type="entry name" value="Adenylation_DNA_ligase_I_Euk"/>
    <property type="match status" value="1"/>
</dbReference>
<feature type="region of interest" description="Disordered" evidence="14">
    <location>
        <begin position="1"/>
        <end position="192"/>
    </location>
</feature>
<feature type="compositionally biased region" description="Polar residues" evidence="14">
    <location>
        <begin position="35"/>
        <end position="46"/>
    </location>
</feature>
<name>A0A177WK91_BATDL</name>
<dbReference type="GO" id="GO:0005524">
    <property type="term" value="F:ATP binding"/>
    <property type="evidence" value="ECO:0007669"/>
    <property type="project" value="UniProtKB-KW"/>
</dbReference>
<feature type="compositionally biased region" description="Polar residues" evidence="14">
    <location>
        <begin position="148"/>
        <end position="164"/>
    </location>
</feature>
<dbReference type="InterPro" id="IPR012310">
    <property type="entry name" value="DNA_ligase_ATP-dep_cent"/>
</dbReference>
<keyword evidence="4" id="KW-0235">DNA replication</keyword>
<evidence type="ECO:0000256" key="9">
    <source>
        <dbReference type="ARBA" id="ARBA00023204"/>
    </source>
</evidence>
<evidence type="ECO:0000256" key="6">
    <source>
        <dbReference type="ARBA" id="ARBA00022763"/>
    </source>
</evidence>
<keyword evidence="9 12" id="KW-0234">DNA repair</keyword>
<gene>
    <name evidence="16" type="ORF">BDEG_23683</name>
</gene>
<evidence type="ECO:0000259" key="15">
    <source>
        <dbReference type="PROSITE" id="PS50160"/>
    </source>
</evidence>
<evidence type="ECO:0000256" key="11">
    <source>
        <dbReference type="ARBA" id="ARBA00034003"/>
    </source>
</evidence>
<evidence type="ECO:0000256" key="2">
    <source>
        <dbReference type="ARBA" id="ARBA00022598"/>
    </source>
</evidence>
<evidence type="ECO:0000256" key="7">
    <source>
        <dbReference type="ARBA" id="ARBA00022840"/>
    </source>
</evidence>
<dbReference type="Pfam" id="PF01068">
    <property type="entry name" value="DNA_ligase_A_M"/>
    <property type="match status" value="1"/>
</dbReference>
<keyword evidence="7 12" id="KW-0067">ATP-binding</keyword>
<dbReference type="InterPro" id="IPR050191">
    <property type="entry name" value="ATP-dep_DNA_ligase"/>
</dbReference>
<dbReference type="SUPFAM" id="SSF56091">
    <property type="entry name" value="DNA ligase/mRNA capping enzyme, catalytic domain"/>
    <property type="match status" value="1"/>
</dbReference>
<dbReference type="Gene3D" id="3.30.470.30">
    <property type="entry name" value="DNA ligase/mRNA capping enzyme"/>
    <property type="match status" value="1"/>
</dbReference>
<protein>
    <recommendedName>
        <fullName evidence="12">DNA ligase</fullName>
        <ecNumber evidence="12">6.5.1.1</ecNumber>
    </recommendedName>
</protein>
<dbReference type="InterPro" id="IPR012340">
    <property type="entry name" value="NA-bd_OB-fold"/>
</dbReference>
<dbReference type="GO" id="GO:0005634">
    <property type="term" value="C:nucleus"/>
    <property type="evidence" value="ECO:0007669"/>
    <property type="project" value="TreeGrafter"/>
</dbReference>
<feature type="region of interest" description="Disordered" evidence="14">
    <location>
        <begin position="824"/>
        <end position="844"/>
    </location>
</feature>
<dbReference type="GO" id="GO:1903461">
    <property type="term" value="P:Okazaki fragment processing involved in mitotic DNA replication"/>
    <property type="evidence" value="ECO:0007669"/>
    <property type="project" value="TreeGrafter"/>
</dbReference>
<evidence type="ECO:0000256" key="13">
    <source>
        <dbReference type="RuleBase" id="RU004196"/>
    </source>
</evidence>
<dbReference type="PANTHER" id="PTHR45674">
    <property type="entry name" value="DNA LIGASE 1/3 FAMILY MEMBER"/>
    <property type="match status" value="1"/>
</dbReference>
<evidence type="ECO:0000256" key="5">
    <source>
        <dbReference type="ARBA" id="ARBA00022741"/>
    </source>
</evidence>
<dbReference type="GO" id="GO:0003677">
    <property type="term" value="F:DNA binding"/>
    <property type="evidence" value="ECO:0007669"/>
    <property type="project" value="InterPro"/>
</dbReference>
<dbReference type="PANTHER" id="PTHR45674:SF4">
    <property type="entry name" value="DNA LIGASE 1"/>
    <property type="match status" value="1"/>
</dbReference>
<dbReference type="FunFam" id="3.30.470.30:FF:000016">
    <property type="entry name" value="DNA ligase"/>
    <property type="match status" value="1"/>
</dbReference>
<dbReference type="Pfam" id="PF04679">
    <property type="entry name" value="DNA_ligase_A_C"/>
    <property type="match status" value="1"/>
</dbReference>
<reference evidence="16 17" key="2">
    <citation type="submission" date="2016-05" db="EMBL/GenBank/DDBJ databases">
        <title>Lineage-specific infection strategies underlie the spectrum of fungal disease in amphibians.</title>
        <authorList>
            <person name="Cuomo C.A."/>
            <person name="Farrer R.A."/>
            <person name="James T."/>
            <person name="Longcore J."/>
            <person name="Birren B."/>
        </authorList>
    </citation>
    <scope>NUCLEOTIDE SEQUENCE [LARGE SCALE GENOMIC DNA]</scope>
    <source>
        <strain evidence="16 17">JEL423</strain>
    </source>
</reference>
<dbReference type="AlphaFoldDB" id="A0A177WK91"/>
<dbReference type="EC" id="6.5.1.1" evidence="12"/>
<dbReference type="Pfam" id="PF04675">
    <property type="entry name" value="DNA_ligase_A_N"/>
    <property type="match status" value="1"/>
</dbReference>
<comment type="similarity">
    <text evidence="1 13">Belongs to the ATP-dependent DNA ligase family.</text>
</comment>
<dbReference type="SUPFAM" id="SSF50249">
    <property type="entry name" value="Nucleic acid-binding proteins"/>
    <property type="match status" value="1"/>
</dbReference>
<keyword evidence="3" id="KW-0132">Cell division</keyword>
<feature type="compositionally biased region" description="Polar residues" evidence="14">
    <location>
        <begin position="75"/>
        <end position="90"/>
    </location>
</feature>
<dbReference type="Gene3D" id="2.40.50.140">
    <property type="entry name" value="Nucleic acid-binding proteins"/>
    <property type="match status" value="1"/>
</dbReference>
<evidence type="ECO:0000256" key="10">
    <source>
        <dbReference type="ARBA" id="ARBA00023306"/>
    </source>
</evidence>
<dbReference type="OrthoDB" id="206088at2759"/>
<dbReference type="PROSITE" id="PS00697">
    <property type="entry name" value="DNA_LIGASE_A1"/>
    <property type="match status" value="1"/>
</dbReference>
<evidence type="ECO:0000256" key="3">
    <source>
        <dbReference type="ARBA" id="ARBA00022618"/>
    </source>
</evidence>
<dbReference type="Gene3D" id="3.30.1490.70">
    <property type="match status" value="1"/>
</dbReference>
<dbReference type="InterPro" id="IPR036599">
    <property type="entry name" value="DNA_ligase_N_sf"/>
</dbReference>
<evidence type="ECO:0000256" key="12">
    <source>
        <dbReference type="RuleBase" id="RU000617"/>
    </source>
</evidence>
<dbReference type="GO" id="GO:0071897">
    <property type="term" value="P:DNA biosynthetic process"/>
    <property type="evidence" value="ECO:0007669"/>
    <property type="project" value="InterPro"/>
</dbReference>
<keyword evidence="10" id="KW-0131">Cell cycle</keyword>
<sequence length="844" mass="94009">MSVNKKQSTLGRFFGTSASVSAHPKLPLFPKETDSSSNIESNTLKKSPTKFKTKILDTLEKSTAKPSFLNDQECESTNSPIDTLEPNSDLDSLAPTKKSKRKVIQSDSDVTSDDAKTKSPNYSSSSKKDKSLQKSKNIKPSKVPKSDNALNQSSDESTTPSSVKRSCKLSPKTKPNKKVLPSSPVKETDQTGLSLNSESFLENKTDITESKKSIIKKKKDVLYSALCDAFLSIEATTKRLEIQSILSNFFREVIVASPDQLIECVYLCINRICPEYEGKELGIGESLLIKALANASGRDAKSIKAEIDQVGDLGSVAQSKGYQKTLFKPKPLTVTSVFKTLKEICNISGQSSQQRKINIIQKMLVSCQGSEAKYLIRSLEGKLRIGLAEQTVLTSLAHASALNESTTIKMSTEKKAALLADATVMIKSVYSAIPSYDAIIPVLLKYGFKELSTHCHMTPGIPMKPMLAHPTKSLSEVLDRFDGMAFTCEYKYDGERAQIHRLEDGQVIIYSRNSENLSGKYPEVLERIPKASKENIKSFVLDCEAVAWDVQKECILPFQVLSTRKRKDVKSDDVQVQVCIFAFDLLYLNGQSMITETLKRRRELLHENFVEVDGQFQFAKHMTSNSVDEIQIFLDDSIVGNCEGLMVKTLEKEASYEPSKRSRNWLKVKKDYVNGLGDSLDLVVIGGFIGRGKRTGWYGGYLLACFDPDREEYQTICKIGTGFSEEALAEQAESFKSHIISKPKPYYRFGDGPNVRPDVWFEPTQVWEIKAADLSISPVHQAAVGLVDPQKGISLRFPRFIRVRDDKSPEQATSASQIAEMYNAQNINTNEANDKNDDFMDDDF</sequence>
<keyword evidence="5 12" id="KW-0547">Nucleotide-binding</keyword>
<dbReference type="VEuPathDB" id="FungiDB:BDEG_23683"/>
<organism evidence="16 17">
    <name type="scientific">Batrachochytrium dendrobatidis (strain JEL423)</name>
    <dbReference type="NCBI Taxonomy" id="403673"/>
    <lineage>
        <taxon>Eukaryota</taxon>
        <taxon>Fungi</taxon>
        <taxon>Fungi incertae sedis</taxon>
        <taxon>Chytridiomycota</taxon>
        <taxon>Chytridiomycota incertae sedis</taxon>
        <taxon>Chytridiomycetes</taxon>
        <taxon>Rhizophydiales</taxon>
        <taxon>Rhizophydiales incertae sedis</taxon>
        <taxon>Batrachochytrium</taxon>
    </lineage>
</organism>
<feature type="compositionally biased region" description="Basic and acidic residues" evidence="14">
    <location>
        <begin position="54"/>
        <end position="63"/>
    </location>
</feature>
<dbReference type="GO" id="GO:0005739">
    <property type="term" value="C:mitochondrion"/>
    <property type="evidence" value="ECO:0007669"/>
    <property type="project" value="TreeGrafter"/>
</dbReference>